<dbReference type="SUPFAM" id="SSF55469">
    <property type="entry name" value="FMN-dependent nitroreductase-like"/>
    <property type="match status" value="1"/>
</dbReference>
<dbReference type="InterPro" id="IPR050461">
    <property type="entry name" value="Nitroreductase_HadB/RutE"/>
</dbReference>
<keyword evidence="3 5" id="KW-0521">NADP</keyword>
<dbReference type="InterPro" id="IPR000415">
    <property type="entry name" value="Nitroreductase-like"/>
</dbReference>
<dbReference type="OrthoDB" id="9784375at2"/>
<keyword evidence="8" id="KW-1185">Reference proteome</keyword>
<dbReference type="InterPro" id="IPR029479">
    <property type="entry name" value="Nitroreductase"/>
</dbReference>
<comment type="similarity">
    <text evidence="5">Belongs to the nitroreductase family. HadB/RutE subfamily.</text>
</comment>
<dbReference type="HAMAP" id="MF_01204">
    <property type="entry name" value="Oxidoreductase_RutE_HadB"/>
    <property type="match status" value="1"/>
</dbReference>
<dbReference type="GO" id="GO:0016491">
    <property type="term" value="F:oxidoreductase activity"/>
    <property type="evidence" value="ECO:0007669"/>
    <property type="project" value="UniProtKB-UniRule"/>
</dbReference>
<keyword evidence="4 5" id="KW-0560">Oxidoreductase</keyword>
<dbReference type="EMBL" id="SGWV01000007">
    <property type="protein sequence ID" value="RZS58104.1"/>
    <property type="molecule type" value="Genomic_DNA"/>
</dbReference>
<keyword evidence="1 5" id="KW-0285">Flavoprotein</keyword>
<evidence type="ECO:0000259" key="6">
    <source>
        <dbReference type="Pfam" id="PF00881"/>
    </source>
</evidence>
<comment type="cofactor">
    <cofactor evidence="5">
        <name>FMN</name>
        <dbReference type="ChEBI" id="CHEBI:58210"/>
    </cofactor>
</comment>
<feature type="domain" description="Nitroreductase" evidence="6">
    <location>
        <begin position="26"/>
        <end position="159"/>
    </location>
</feature>
<evidence type="ECO:0000256" key="4">
    <source>
        <dbReference type="ARBA" id="ARBA00023002"/>
    </source>
</evidence>
<keyword evidence="2 5" id="KW-0288">FMN</keyword>
<organism evidence="7 8">
    <name type="scientific">Sphaerotilus mobilis</name>
    <dbReference type="NCBI Taxonomy" id="47994"/>
    <lineage>
        <taxon>Bacteria</taxon>
        <taxon>Pseudomonadati</taxon>
        <taxon>Pseudomonadota</taxon>
        <taxon>Betaproteobacteria</taxon>
        <taxon>Burkholderiales</taxon>
        <taxon>Sphaerotilaceae</taxon>
        <taxon>Sphaerotilus</taxon>
    </lineage>
</organism>
<dbReference type="PANTHER" id="PTHR43543">
    <property type="entry name" value="MALONIC SEMIALDEHYDE REDUCTASE RUTE-RELATED"/>
    <property type="match status" value="1"/>
</dbReference>
<proteinExistence type="inferred from homology"/>
<reference evidence="7 8" key="1">
    <citation type="submission" date="2019-02" db="EMBL/GenBank/DDBJ databases">
        <title>Genomic Encyclopedia of Type Strains, Phase IV (KMG-IV): sequencing the most valuable type-strain genomes for metagenomic binning, comparative biology and taxonomic classification.</title>
        <authorList>
            <person name="Goeker M."/>
        </authorList>
    </citation>
    <scope>NUCLEOTIDE SEQUENCE [LARGE SCALE GENOMIC DNA]</scope>
    <source>
        <strain evidence="7 8">DSM 10617</strain>
    </source>
</reference>
<gene>
    <name evidence="7" type="ORF">EV685_0383</name>
</gene>
<dbReference type="EC" id="1.-.-.-" evidence="5"/>
<dbReference type="Proteomes" id="UP000293433">
    <property type="component" value="Unassembled WGS sequence"/>
</dbReference>
<evidence type="ECO:0000256" key="1">
    <source>
        <dbReference type="ARBA" id="ARBA00022630"/>
    </source>
</evidence>
<evidence type="ECO:0000313" key="7">
    <source>
        <dbReference type="EMBL" id="RZS58104.1"/>
    </source>
</evidence>
<dbReference type="AlphaFoldDB" id="A0A4Q7LTP5"/>
<dbReference type="Pfam" id="PF00881">
    <property type="entry name" value="Nitroreductase"/>
    <property type="match status" value="1"/>
</dbReference>
<evidence type="ECO:0000256" key="5">
    <source>
        <dbReference type="HAMAP-Rule" id="MF_01204"/>
    </source>
</evidence>
<dbReference type="CDD" id="cd02148">
    <property type="entry name" value="RutE-like"/>
    <property type="match status" value="1"/>
</dbReference>
<dbReference type="RefSeq" id="WP_130480288.1">
    <property type="nucleotide sequence ID" value="NZ_SGWV01000007.1"/>
</dbReference>
<comment type="caution">
    <text evidence="7">The sequence shown here is derived from an EMBL/GenBank/DDBJ whole genome shotgun (WGS) entry which is preliminary data.</text>
</comment>
<dbReference type="NCBIfam" id="NF003768">
    <property type="entry name" value="PRK05365.1"/>
    <property type="match status" value="1"/>
</dbReference>
<evidence type="ECO:0000313" key="8">
    <source>
        <dbReference type="Proteomes" id="UP000293433"/>
    </source>
</evidence>
<protein>
    <recommendedName>
        <fullName evidence="5">Putative NADH dehydrogenase/NAD(P)H nitroreductase EV685_0383</fullName>
        <ecNumber evidence="5">1.-.-.-</ecNumber>
    </recommendedName>
</protein>
<dbReference type="PANTHER" id="PTHR43543:SF1">
    <property type="entry name" value="MALONIC SEMIALDEHYDE REDUCTASE RUTE-RELATED"/>
    <property type="match status" value="1"/>
</dbReference>
<dbReference type="Gene3D" id="3.40.109.10">
    <property type="entry name" value="NADH Oxidase"/>
    <property type="match status" value="1"/>
</dbReference>
<evidence type="ECO:0000256" key="2">
    <source>
        <dbReference type="ARBA" id="ARBA00022643"/>
    </source>
</evidence>
<dbReference type="InterPro" id="IPR023936">
    <property type="entry name" value="RutE-like"/>
</dbReference>
<name>A0A4Q7LTP5_9BURK</name>
<sequence length="199" mass="21465">MSFDTALDDAALARLYTDARTHGTWLDKPVSDAQLRQLYELTKWGPTAMNFSPLRVRFVQSPEARARLLPLMADGNRAKTGLAPAVAILARDVDFHQHLPTLAPHREGLREQLADKLAMREGASTLNAGLQIGYFILAVRSLGLDAGPMGGFDAPGVDAEFFAGTGLKSMVVCNIGHGDPAALRPRAPRLDFDTACAIL</sequence>
<evidence type="ECO:0000256" key="3">
    <source>
        <dbReference type="ARBA" id="ARBA00022857"/>
    </source>
</evidence>
<accession>A0A4Q7LTP5</accession>
<keyword evidence="5" id="KW-0520">NAD</keyword>